<evidence type="ECO:0000313" key="2">
    <source>
        <dbReference type="EMBL" id="WOB07321.1"/>
    </source>
</evidence>
<dbReference type="GO" id="GO:0016757">
    <property type="term" value="F:glycosyltransferase activity"/>
    <property type="evidence" value="ECO:0007669"/>
    <property type="project" value="UniProtKB-KW"/>
</dbReference>
<sequence length="313" mass="35697">MKAAMREKPAKYVLISPCRNEADYMRQTLDTVVAQSLRPTKWVIVDDGSTDETPEILKEYANKHEWIEIVTRADRGHRAVGPGVVDAFYSGYAAIIPDDYDFVCKLDLDLRLPPRYFEILVDRMAANPRLGTCSGKAYLEENGELISERHGDENSLGMTKFYRVSCFKDIGGFVREVGWDGIDGHKCRMKGWTAISWDEPELRFVHLRTMGASHKGIYTGRYRQGYGQYYMGTGLLFLTASVVSRLNQKPYVLGQLTILWGWIYSFLQGKPRYQDPEFRAFLRAYQRRALLVGKKRAAEECAQTPMTGKASLS</sequence>
<dbReference type="EC" id="2.4.-.-" evidence="2"/>
<dbReference type="PANTHER" id="PTHR22916">
    <property type="entry name" value="GLYCOSYLTRANSFERASE"/>
    <property type="match status" value="1"/>
</dbReference>
<organism evidence="2 3">
    <name type="scientific">Piscinibacter gummiphilus</name>
    <dbReference type="NCBI Taxonomy" id="946333"/>
    <lineage>
        <taxon>Bacteria</taxon>
        <taxon>Pseudomonadati</taxon>
        <taxon>Pseudomonadota</taxon>
        <taxon>Betaproteobacteria</taxon>
        <taxon>Burkholderiales</taxon>
        <taxon>Sphaerotilaceae</taxon>
        <taxon>Piscinibacter</taxon>
    </lineage>
</organism>
<dbReference type="EMBL" id="CP136336">
    <property type="protein sequence ID" value="WOB07321.1"/>
    <property type="molecule type" value="Genomic_DNA"/>
</dbReference>
<dbReference type="InterPro" id="IPR029044">
    <property type="entry name" value="Nucleotide-diphossugar_trans"/>
</dbReference>
<protein>
    <submittedName>
        <fullName evidence="2">Glycosyltransferase family A protein</fullName>
        <ecNumber evidence="2">2.4.-.-</ecNumber>
    </submittedName>
</protein>
<dbReference type="RefSeq" id="WP_316699992.1">
    <property type="nucleotide sequence ID" value="NZ_CP136336.1"/>
</dbReference>
<keyword evidence="2" id="KW-0808">Transferase</keyword>
<proteinExistence type="predicted"/>
<dbReference type="Pfam" id="PF00535">
    <property type="entry name" value="Glycos_transf_2"/>
    <property type="match status" value="1"/>
</dbReference>
<accession>A0ABZ0CQQ3</accession>
<name>A0ABZ0CQQ3_9BURK</name>
<evidence type="ECO:0000313" key="3">
    <source>
        <dbReference type="Proteomes" id="UP001303946"/>
    </source>
</evidence>
<feature type="domain" description="Glycosyltransferase 2-like" evidence="1">
    <location>
        <begin position="15"/>
        <end position="141"/>
    </location>
</feature>
<dbReference type="PANTHER" id="PTHR22916:SF3">
    <property type="entry name" value="UDP-GLCNAC:BETAGAL BETA-1,3-N-ACETYLGLUCOSAMINYLTRANSFERASE-LIKE PROTEIN 1"/>
    <property type="match status" value="1"/>
</dbReference>
<gene>
    <name evidence="2" type="ORF">RXV79_20675</name>
</gene>
<keyword evidence="2" id="KW-0328">Glycosyltransferase</keyword>
<reference evidence="2 3" key="1">
    <citation type="submission" date="2023-10" db="EMBL/GenBank/DDBJ databases">
        <title>Bacteria for the degradation of biodegradable plastic PBAT(Polybutylene adipate terephthalate).</title>
        <authorList>
            <person name="Weon H.-Y."/>
            <person name="Yeon J."/>
        </authorList>
    </citation>
    <scope>NUCLEOTIDE SEQUENCE [LARGE SCALE GENOMIC DNA]</scope>
    <source>
        <strain evidence="2 3">SBD 7-3</strain>
    </source>
</reference>
<dbReference type="SUPFAM" id="SSF53448">
    <property type="entry name" value="Nucleotide-diphospho-sugar transferases"/>
    <property type="match status" value="1"/>
</dbReference>
<evidence type="ECO:0000259" key="1">
    <source>
        <dbReference type="Pfam" id="PF00535"/>
    </source>
</evidence>
<dbReference type="CDD" id="cd00761">
    <property type="entry name" value="Glyco_tranf_GTA_type"/>
    <property type="match status" value="1"/>
</dbReference>
<dbReference type="Gene3D" id="3.90.550.10">
    <property type="entry name" value="Spore Coat Polysaccharide Biosynthesis Protein SpsA, Chain A"/>
    <property type="match status" value="1"/>
</dbReference>
<keyword evidence="3" id="KW-1185">Reference proteome</keyword>
<dbReference type="Proteomes" id="UP001303946">
    <property type="component" value="Chromosome"/>
</dbReference>
<dbReference type="InterPro" id="IPR001173">
    <property type="entry name" value="Glyco_trans_2-like"/>
</dbReference>